<evidence type="ECO:0000256" key="2">
    <source>
        <dbReference type="ARBA" id="ARBA00022840"/>
    </source>
</evidence>
<dbReference type="InterPro" id="IPR000873">
    <property type="entry name" value="AMP-dep_synth/lig_dom"/>
</dbReference>
<keyword evidence="1" id="KW-0547">Nucleotide-binding</keyword>
<dbReference type="InterPro" id="IPR042099">
    <property type="entry name" value="ANL_N_sf"/>
</dbReference>
<dbReference type="GO" id="GO:0004467">
    <property type="term" value="F:long-chain fatty acid-CoA ligase activity"/>
    <property type="evidence" value="ECO:0007669"/>
    <property type="project" value="TreeGrafter"/>
</dbReference>
<reference evidence="4" key="1">
    <citation type="journal article" date="2021" name="Open Biol.">
        <title>Shared evolutionary footprints suggest mitochondrial oxidative damage underlies multiple complex I losses in fungi.</title>
        <authorList>
            <person name="Schikora-Tamarit M.A."/>
            <person name="Marcet-Houben M."/>
            <person name="Nosek J."/>
            <person name="Gabaldon T."/>
        </authorList>
    </citation>
    <scope>NUCLEOTIDE SEQUENCE</scope>
    <source>
        <strain evidence="4">CBS2887</strain>
    </source>
</reference>
<gene>
    <name evidence="4" type="ORF">WICPIJ_003648</name>
</gene>
<dbReference type="SUPFAM" id="SSF56801">
    <property type="entry name" value="Acetyl-CoA synthetase-like"/>
    <property type="match status" value="1"/>
</dbReference>
<proteinExistence type="predicted"/>
<accession>A0A9P8Q772</accession>
<protein>
    <recommendedName>
        <fullName evidence="3">AMP-dependent synthetase/ligase domain-containing protein</fullName>
    </recommendedName>
</protein>
<evidence type="ECO:0000313" key="5">
    <source>
        <dbReference type="Proteomes" id="UP000774326"/>
    </source>
</evidence>
<dbReference type="GO" id="GO:0016020">
    <property type="term" value="C:membrane"/>
    <property type="evidence" value="ECO:0007669"/>
    <property type="project" value="TreeGrafter"/>
</dbReference>
<dbReference type="Gene3D" id="3.40.50.12780">
    <property type="entry name" value="N-terminal domain of ligase-like"/>
    <property type="match status" value="1"/>
</dbReference>
<evidence type="ECO:0000256" key="1">
    <source>
        <dbReference type="ARBA" id="ARBA00022741"/>
    </source>
</evidence>
<dbReference type="PANTHER" id="PTHR43272:SF33">
    <property type="entry name" value="AMP-BINDING DOMAIN-CONTAINING PROTEIN-RELATED"/>
    <property type="match status" value="1"/>
</dbReference>
<keyword evidence="5" id="KW-1185">Reference proteome</keyword>
<dbReference type="OrthoDB" id="416786at2759"/>
<name>A0A9P8Q772_WICPI</name>
<comment type="caution">
    <text evidence="4">The sequence shown here is derived from an EMBL/GenBank/DDBJ whole genome shotgun (WGS) entry which is preliminary data.</text>
</comment>
<reference evidence="4" key="2">
    <citation type="submission" date="2021-01" db="EMBL/GenBank/DDBJ databases">
        <authorList>
            <person name="Schikora-Tamarit M.A."/>
        </authorList>
    </citation>
    <scope>NUCLEOTIDE SEQUENCE</scope>
    <source>
        <strain evidence="4">CBS2887</strain>
    </source>
</reference>
<feature type="domain" description="AMP-dependent synthetase/ligase" evidence="3">
    <location>
        <begin position="12"/>
        <end position="151"/>
    </location>
</feature>
<evidence type="ECO:0000259" key="3">
    <source>
        <dbReference type="Pfam" id="PF00501"/>
    </source>
</evidence>
<dbReference type="PANTHER" id="PTHR43272">
    <property type="entry name" value="LONG-CHAIN-FATTY-ACID--COA LIGASE"/>
    <property type="match status" value="1"/>
</dbReference>
<keyword evidence="2" id="KW-0067">ATP-binding</keyword>
<dbReference type="GO" id="GO:0005524">
    <property type="term" value="F:ATP binding"/>
    <property type="evidence" value="ECO:0007669"/>
    <property type="project" value="UniProtKB-KW"/>
</dbReference>
<dbReference type="Pfam" id="PF00501">
    <property type="entry name" value="AMP-binding"/>
    <property type="match status" value="1"/>
</dbReference>
<dbReference type="AlphaFoldDB" id="A0A9P8Q772"/>
<evidence type="ECO:0000313" key="4">
    <source>
        <dbReference type="EMBL" id="KAH3685363.1"/>
    </source>
</evidence>
<sequence>MQLVQDSAIALYILSLTEAKIVFTVNENIAKLVELISSHSLPVSVIVTMDSILEKHQQLCDSQNIDLTTIPASIKKGKDTPSPVSPQTPESTATITFTSGTSAQPKGVPLAQANIVTALSYVASILPSEIMLHKGRARFYAMLPFGHIMERADV</sequence>
<dbReference type="Proteomes" id="UP000774326">
    <property type="component" value="Unassembled WGS sequence"/>
</dbReference>
<dbReference type="EMBL" id="JAEUBG010002048">
    <property type="protein sequence ID" value="KAH3685363.1"/>
    <property type="molecule type" value="Genomic_DNA"/>
</dbReference>
<organism evidence="4 5">
    <name type="scientific">Wickerhamomyces pijperi</name>
    <name type="common">Yeast</name>
    <name type="synonym">Pichia pijperi</name>
    <dbReference type="NCBI Taxonomy" id="599730"/>
    <lineage>
        <taxon>Eukaryota</taxon>
        <taxon>Fungi</taxon>
        <taxon>Dikarya</taxon>
        <taxon>Ascomycota</taxon>
        <taxon>Saccharomycotina</taxon>
        <taxon>Saccharomycetes</taxon>
        <taxon>Phaffomycetales</taxon>
        <taxon>Wickerhamomycetaceae</taxon>
        <taxon>Wickerhamomyces</taxon>
    </lineage>
</organism>